<dbReference type="InterPro" id="IPR041658">
    <property type="entry name" value="AAA_lid_11"/>
</dbReference>
<dbReference type="OrthoDB" id="10251809at2759"/>
<dbReference type="GO" id="GO:0030286">
    <property type="term" value="C:dynein complex"/>
    <property type="evidence" value="ECO:0007669"/>
    <property type="project" value="InterPro"/>
</dbReference>
<evidence type="ECO:0000313" key="4">
    <source>
        <dbReference type="WBParaSite" id="EVEC_0001172701-mRNA-1"/>
    </source>
</evidence>
<dbReference type="Pfam" id="PF18198">
    <property type="entry name" value="AAA_lid_11"/>
    <property type="match status" value="1"/>
</dbReference>
<reference evidence="4" key="1">
    <citation type="submission" date="2017-02" db="UniProtKB">
        <authorList>
            <consortium name="WormBaseParasite"/>
        </authorList>
    </citation>
    <scope>IDENTIFICATION</scope>
</reference>
<evidence type="ECO:0000313" key="2">
    <source>
        <dbReference type="EMBL" id="VDD96254.1"/>
    </source>
</evidence>
<dbReference type="AlphaFoldDB" id="A0A0N4VLF9"/>
<dbReference type="GO" id="GO:0051959">
    <property type="term" value="F:dynein light intermediate chain binding"/>
    <property type="evidence" value="ECO:0007669"/>
    <property type="project" value="InterPro"/>
</dbReference>
<feature type="domain" description="Dynein heavy chain AAA lid" evidence="1">
    <location>
        <begin position="2"/>
        <end position="117"/>
    </location>
</feature>
<dbReference type="PANTHER" id="PTHR45703:SF22">
    <property type="entry name" value="DYNEIN CYTOPLASMIC 2 HEAVY CHAIN 1"/>
    <property type="match status" value="1"/>
</dbReference>
<protein>
    <submittedName>
        <fullName evidence="4">AAA_lid_11 domain-containing protein</fullName>
    </submittedName>
</protein>
<dbReference type="Proteomes" id="UP000274131">
    <property type="component" value="Unassembled WGS sequence"/>
</dbReference>
<dbReference type="EMBL" id="UXUI01011462">
    <property type="protein sequence ID" value="VDD96254.1"/>
    <property type="molecule type" value="Genomic_DNA"/>
</dbReference>
<dbReference type="GO" id="GO:0045505">
    <property type="term" value="F:dynein intermediate chain binding"/>
    <property type="evidence" value="ECO:0007669"/>
    <property type="project" value="InterPro"/>
</dbReference>
<evidence type="ECO:0000259" key="1">
    <source>
        <dbReference type="Pfam" id="PF18198"/>
    </source>
</evidence>
<accession>A0A0N4VLF9</accession>
<proteinExistence type="predicted"/>
<dbReference type="STRING" id="51028.A0A0N4VLF9"/>
<sequence length="205" mass="23804">AWTEFYEFNDSDLRAARQAIEEVTANLQQENQIPWEFIHGLMQMVFYGNRINKIHDNNVLMAYVKENFNLKVINGKVMELKNKIKIPVSSRLQDYINATENQFQHEDSPLLFGLPENVAISWEIKQSKSLLQKLRHAQLETNEGTEIDQNRWHTTVTSILGLWKRLNAQNTLHITAAIQPENTDDPIEQALILEYTHAVHIVSLK</sequence>
<keyword evidence="3" id="KW-1185">Reference proteome</keyword>
<evidence type="ECO:0000313" key="3">
    <source>
        <dbReference type="Proteomes" id="UP000274131"/>
    </source>
</evidence>
<dbReference type="InterPro" id="IPR026983">
    <property type="entry name" value="DHC"/>
</dbReference>
<organism evidence="4">
    <name type="scientific">Enterobius vermicularis</name>
    <name type="common">Human pinworm</name>
    <dbReference type="NCBI Taxonomy" id="51028"/>
    <lineage>
        <taxon>Eukaryota</taxon>
        <taxon>Metazoa</taxon>
        <taxon>Ecdysozoa</taxon>
        <taxon>Nematoda</taxon>
        <taxon>Chromadorea</taxon>
        <taxon>Rhabditida</taxon>
        <taxon>Spirurina</taxon>
        <taxon>Oxyuridomorpha</taxon>
        <taxon>Oxyuroidea</taxon>
        <taxon>Oxyuridae</taxon>
        <taxon>Enterobius</taxon>
    </lineage>
</organism>
<reference evidence="2 3" key="2">
    <citation type="submission" date="2018-10" db="EMBL/GenBank/DDBJ databases">
        <authorList>
            <consortium name="Pathogen Informatics"/>
        </authorList>
    </citation>
    <scope>NUCLEOTIDE SEQUENCE [LARGE SCALE GENOMIC DNA]</scope>
</reference>
<gene>
    <name evidence="2" type="ORF">EVEC_LOCUS11005</name>
</gene>
<dbReference type="Gene3D" id="1.10.8.720">
    <property type="entry name" value="Region D6 of dynein motor"/>
    <property type="match status" value="1"/>
</dbReference>
<dbReference type="PANTHER" id="PTHR45703">
    <property type="entry name" value="DYNEIN HEAVY CHAIN"/>
    <property type="match status" value="1"/>
</dbReference>
<dbReference type="InterPro" id="IPR042219">
    <property type="entry name" value="AAA_lid_11_sf"/>
</dbReference>
<dbReference type="GO" id="GO:0007018">
    <property type="term" value="P:microtubule-based movement"/>
    <property type="evidence" value="ECO:0007669"/>
    <property type="project" value="InterPro"/>
</dbReference>
<dbReference type="WBParaSite" id="EVEC_0001172701-mRNA-1">
    <property type="protein sequence ID" value="EVEC_0001172701-mRNA-1"/>
    <property type="gene ID" value="EVEC_0001172701"/>
</dbReference>
<name>A0A0N4VLF9_ENTVE</name>